<name>A0A1G7E801_9RHOB</name>
<dbReference type="InterPro" id="IPR036588">
    <property type="entry name" value="CobH/CbiC_sf"/>
</dbReference>
<dbReference type="Pfam" id="PF02570">
    <property type="entry name" value="CbiC"/>
    <property type="match status" value="1"/>
</dbReference>
<comment type="pathway">
    <text evidence="1">Cofactor biosynthesis; adenosylcobalamin biosynthesis.</text>
</comment>
<evidence type="ECO:0000313" key="6">
    <source>
        <dbReference type="EMBL" id="SDE59791.1"/>
    </source>
</evidence>
<dbReference type="PANTHER" id="PTHR43588:SF1">
    <property type="entry name" value="COBALT-PRECORRIN-8 METHYLMUTASE"/>
    <property type="match status" value="1"/>
</dbReference>
<sequence length="507" mass="53550">MSLFHTHVAVDWSAAGSPRTGRDSLWIAILRDGALRLVNPATRGEAMAVLTRLLDEESAAGRRVLAGFDFPFGYPRGLSQAIRPGGDWRDVWARIAQLVEDGPANANTRFDAAARLNALFGAEGPFWANGLQRDIDGLPRTKPEGWDETLPANLRACDRDAKGAQEVWKLSGAGSVGGQALTGIAALQGLRARDDVSIWPFEPHDRGHVLAEAFPSLLPVAVPEGQVKDAVQVETLARAFAALDASGQLAAMLGAELTAEQKSDEATILGLSHLDALRAAAPDLSARPAPGAPTRPMRPYEKDPTKIYAQSFATVRAEARLGRFPEDLQPMAIRLIHACGMVEIADRLAFSPGAMAAGRAALAAGAPVICDCEMVGAGLIRRRLPGTEIIVTLNDARVPDMARDLGTTRSAAAVELWREHIEGAVIAIGNAPTALFHLLERLDEGWPKPALILGFPVGFVGAAESKAELAANPRGCDFVALKGRRGGSAMAAAAVNALAGGISEERA</sequence>
<dbReference type="EMBL" id="FNAT01000003">
    <property type="protein sequence ID" value="SDE59791.1"/>
    <property type="molecule type" value="Genomic_DNA"/>
</dbReference>
<keyword evidence="3" id="KW-0169">Cobalamin biosynthesis</keyword>
<keyword evidence="7" id="KW-1185">Reference proteome</keyword>
<evidence type="ECO:0000259" key="5">
    <source>
        <dbReference type="Pfam" id="PF02570"/>
    </source>
</evidence>
<evidence type="ECO:0000313" key="7">
    <source>
        <dbReference type="Proteomes" id="UP000198922"/>
    </source>
</evidence>
<accession>A0A1G7E801</accession>
<proteinExistence type="inferred from homology"/>
<dbReference type="SUPFAM" id="SSF63965">
    <property type="entry name" value="Precorrin-8X methylmutase CbiC/CobH"/>
    <property type="match status" value="1"/>
</dbReference>
<evidence type="ECO:0000256" key="4">
    <source>
        <dbReference type="ARBA" id="ARBA00023235"/>
    </source>
</evidence>
<dbReference type="UniPathway" id="UPA00148"/>
<evidence type="ECO:0000256" key="2">
    <source>
        <dbReference type="ARBA" id="ARBA00009774"/>
    </source>
</evidence>
<reference evidence="7" key="1">
    <citation type="submission" date="2016-10" db="EMBL/GenBank/DDBJ databases">
        <authorList>
            <person name="Varghese N."/>
            <person name="Submissions S."/>
        </authorList>
    </citation>
    <scope>NUCLEOTIDE SEQUENCE [LARGE SCALE GENOMIC DNA]</scope>
    <source>
        <strain evidence="7">DSM 21424</strain>
    </source>
</reference>
<comment type="similarity">
    <text evidence="2">Belongs to the CobH/CbiC family.</text>
</comment>
<protein>
    <submittedName>
        <fullName evidence="6">Precorrin-8X methylmutase</fullName>
    </submittedName>
</protein>
<feature type="domain" description="Cobalamin biosynthesis precorrin-8X methylmutase CobH/CbiC" evidence="5">
    <location>
        <begin position="306"/>
        <end position="499"/>
    </location>
</feature>
<evidence type="ECO:0000256" key="3">
    <source>
        <dbReference type="ARBA" id="ARBA00022573"/>
    </source>
</evidence>
<dbReference type="InterPro" id="IPR003722">
    <property type="entry name" value="Cbl_synth_CobH/CbiC"/>
</dbReference>
<dbReference type="GO" id="GO:0009236">
    <property type="term" value="P:cobalamin biosynthetic process"/>
    <property type="evidence" value="ECO:0007669"/>
    <property type="project" value="UniProtKB-UniPathway"/>
</dbReference>
<evidence type="ECO:0000256" key="1">
    <source>
        <dbReference type="ARBA" id="ARBA00004953"/>
    </source>
</evidence>
<keyword evidence="4" id="KW-0413">Isomerase</keyword>
<dbReference type="AlphaFoldDB" id="A0A1G7E801"/>
<dbReference type="PANTHER" id="PTHR43588">
    <property type="entry name" value="COBALT-PRECORRIN-8 METHYLMUTASE"/>
    <property type="match status" value="1"/>
</dbReference>
<gene>
    <name evidence="6" type="ORF">SAMN04488567_2041</name>
</gene>
<dbReference type="GO" id="GO:0016993">
    <property type="term" value="F:precorrin-8X methylmutase activity"/>
    <property type="evidence" value="ECO:0007669"/>
    <property type="project" value="InterPro"/>
</dbReference>
<dbReference type="Gene3D" id="3.40.50.10230">
    <property type="entry name" value="Cobalamin biosynthesis CobH/CbiC, precorrin-8X methylmutase"/>
    <property type="match status" value="1"/>
</dbReference>
<organism evidence="6 7">
    <name type="scientific">Limimaricola pyoseonensis</name>
    <dbReference type="NCBI Taxonomy" id="521013"/>
    <lineage>
        <taxon>Bacteria</taxon>
        <taxon>Pseudomonadati</taxon>
        <taxon>Pseudomonadota</taxon>
        <taxon>Alphaproteobacteria</taxon>
        <taxon>Rhodobacterales</taxon>
        <taxon>Paracoccaceae</taxon>
        <taxon>Limimaricola</taxon>
    </lineage>
</organism>
<dbReference type="STRING" id="521013.SAMN04488567_2041"/>
<dbReference type="Proteomes" id="UP000198922">
    <property type="component" value="Unassembled WGS sequence"/>
</dbReference>
<dbReference type="NCBIfam" id="NF006136">
    <property type="entry name" value="PRK08285.1"/>
    <property type="match status" value="1"/>
</dbReference>